<gene>
    <name evidence="3" type="primary">LOC108260701</name>
</gene>
<accession>A0A9F7R200</accession>
<dbReference type="RefSeq" id="XP_053533676.1">
    <property type="nucleotide sequence ID" value="XM_053677701.1"/>
</dbReference>
<evidence type="ECO:0000313" key="2">
    <source>
        <dbReference type="Proteomes" id="UP000221080"/>
    </source>
</evidence>
<name>A0A9F7R200_ICTPU</name>
<dbReference type="AlphaFoldDB" id="A0A9F7R200"/>
<feature type="region of interest" description="Disordered" evidence="1">
    <location>
        <begin position="1"/>
        <end position="21"/>
    </location>
</feature>
<evidence type="ECO:0000313" key="3">
    <source>
        <dbReference type="RefSeq" id="XP_053533676.1"/>
    </source>
</evidence>
<evidence type="ECO:0000256" key="1">
    <source>
        <dbReference type="SAM" id="MobiDB-lite"/>
    </source>
</evidence>
<dbReference type="GeneID" id="108260701"/>
<dbReference type="KEGG" id="ipu:108260701"/>
<keyword evidence="2" id="KW-1185">Reference proteome</keyword>
<reference evidence="2" key="1">
    <citation type="journal article" date="2016" name="Nat. Commun.">
        <title>The channel catfish genome sequence provides insights into the evolution of scale formation in teleosts.</title>
        <authorList>
            <person name="Liu Z."/>
            <person name="Liu S."/>
            <person name="Yao J."/>
            <person name="Bao L."/>
            <person name="Zhang J."/>
            <person name="Li Y."/>
            <person name="Jiang C."/>
            <person name="Sun L."/>
            <person name="Wang R."/>
            <person name="Zhang Y."/>
            <person name="Zhou T."/>
            <person name="Zeng Q."/>
            <person name="Fu Q."/>
            <person name="Gao S."/>
            <person name="Li N."/>
            <person name="Koren S."/>
            <person name="Jiang Y."/>
            <person name="Zimin A."/>
            <person name="Xu P."/>
            <person name="Phillippy A.M."/>
            <person name="Geng X."/>
            <person name="Song L."/>
            <person name="Sun F."/>
            <person name="Li C."/>
            <person name="Wang X."/>
            <person name="Chen A."/>
            <person name="Jin Y."/>
            <person name="Yuan Z."/>
            <person name="Yang Y."/>
            <person name="Tan S."/>
            <person name="Peatman E."/>
            <person name="Lu J."/>
            <person name="Qin Z."/>
            <person name="Dunham R."/>
            <person name="Li Z."/>
            <person name="Sonstegard T."/>
            <person name="Feng J."/>
            <person name="Danzmann R.G."/>
            <person name="Schroeder S."/>
            <person name="Scheffler B."/>
            <person name="Duke M.V."/>
            <person name="Ballard L."/>
            <person name="Kucuktas H."/>
            <person name="Kaltenboeck L."/>
            <person name="Liu H."/>
            <person name="Armbruster J."/>
            <person name="Xie Y."/>
            <person name="Kirby M.L."/>
            <person name="Tian Y."/>
            <person name="Flanagan M.E."/>
            <person name="Mu W."/>
            <person name="Waldbieser G.C."/>
        </authorList>
    </citation>
    <scope>NUCLEOTIDE SEQUENCE [LARGE SCALE GENOMIC DNA]</scope>
    <source>
        <strain evidence="2">SDA103</strain>
    </source>
</reference>
<organism evidence="2 3">
    <name type="scientific">Ictalurus punctatus</name>
    <name type="common">Channel catfish</name>
    <name type="synonym">Silurus punctatus</name>
    <dbReference type="NCBI Taxonomy" id="7998"/>
    <lineage>
        <taxon>Eukaryota</taxon>
        <taxon>Metazoa</taxon>
        <taxon>Chordata</taxon>
        <taxon>Craniata</taxon>
        <taxon>Vertebrata</taxon>
        <taxon>Euteleostomi</taxon>
        <taxon>Actinopterygii</taxon>
        <taxon>Neopterygii</taxon>
        <taxon>Teleostei</taxon>
        <taxon>Ostariophysi</taxon>
        <taxon>Siluriformes</taxon>
        <taxon>Ictaluridae</taxon>
        <taxon>Ictalurus</taxon>
    </lineage>
</organism>
<proteinExistence type="predicted"/>
<protein>
    <submittedName>
        <fullName evidence="3">Uncharacterized protein LOC108260701</fullName>
    </submittedName>
</protein>
<sequence>MPDYTSGDSSNSGPGPWIEAGDVQHFVPDPHVYPQKHDLTPSTQGQAYYSLPAQPYYTSKDSSNSGPWVEAGDVQHVVPAPHVYHQEQDFTPITQVQAYYSLPAQPQPYYASWDSSSSGPWVEADDVQHLVPAPSVYNQEQDFTPITLGHVYYSLPAQPYYTSKDSSNSGPWVEAGDVQHVVPAPHVYHQEQDFTPITQVQAYYSLPAQLYYPSWDTFSCSGPLVEAGDLPHPIPSSHVYHQEQIFTPSTQEYLGT</sequence>
<reference evidence="3" key="2">
    <citation type="submission" date="2025-08" db="UniProtKB">
        <authorList>
            <consortium name="RefSeq"/>
        </authorList>
    </citation>
    <scope>IDENTIFICATION</scope>
    <source>
        <tissue evidence="3">Blood</tissue>
    </source>
</reference>
<feature type="compositionally biased region" description="Polar residues" evidence="1">
    <location>
        <begin position="1"/>
        <end position="13"/>
    </location>
</feature>
<dbReference type="Proteomes" id="UP000221080">
    <property type="component" value="Chromosome 29"/>
</dbReference>